<gene>
    <name evidence="1" type="ORF">SPARVUS_LOCUS5345594</name>
</gene>
<feature type="non-terminal residue" evidence="1">
    <location>
        <position position="150"/>
    </location>
</feature>
<reference evidence="1" key="1">
    <citation type="submission" date="2023-05" db="EMBL/GenBank/DDBJ databases">
        <authorList>
            <person name="Stuckert A."/>
        </authorList>
    </citation>
    <scope>NUCLEOTIDE SEQUENCE</scope>
</reference>
<protein>
    <submittedName>
        <fullName evidence="1">Uncharacterized protein</fullName>
    </submittedName>
</protein>
<name>A0ABN9CN19_9NEOB</name>
<dbReference type="Proteomes" id="UP001162483">
    <property type="component" value="Unassembled WGS sequence"/>
</dbReference>
<dbReference type="EMBL" id="CATNWA010010919">
    <property type="protein sequence ID" value="CAI9560853.1"/>
    <property type="molecule type" value="Genomic_DNA"/>
</dbReference>
<organism evidence="1 2">
    <name type="scientific">Staurois parvus</name>
    <dbReference type="NCBI Taxonomy" id="386267"/>
    <lineage>
        <taxon>Eukaryota</taxon>
        <taxon>Metazoa</taxon>
        <taxon>Chordata</taxon>
        <taxon>Craniata</taxon>
        <taxon>Vertebrata</taxon>
        <taxon>Euteleostomi</taxon>
        <taxon>Amphibia</taxon>
        <taxon>Batrachia</taxon>
        <taxon>Anura</taxon>
        <taxon>Neobatrachia</taxon>
        <taxon>Ranoidea</taxon>
        <taxon>Ranidae</taxon>
        <taxon>Staurois</taxon>
    </lineage>
</organism>
<proteinExistence type="predicted"/>
<evidence type="ECO:0000313" key="2">
    <source>
        <dbReference type="Proteomes" id="UP001162483"/>
    </source>
</evidence>
<evidence type="ECO:0000313" key="1">
    <source>
        <dbReference type="EMBL" id="CAI9560853.1"/>
    </source>
</evidence>
<keyword evidence="2" id="KW-1185">Reference proteome</keyword>
<comment type="caution">
    <text evidence="1">The sequence shown here is derived from an EMBL/GenBank/DDBJ whole genome shotgun (WGS) entry which is preliminary data.</text>
</comment>
<sequence length="150" mass="16533">MTSAIPSDYVCSDSHPVPDLGLNRLPSTHLNPGRACIPRTGASCLQTYLRAPAVLLSGLPTSTPTGVLCNSGPDSRCPTLRGVRNLAAREALSPLASITRWTPIKLWKHLKDDHGNRMHQRSIVSVMAKAGNTYVYVFFFFNKLQRFQNK</sequence>
<accession>A0ABN9CN19</accession>